<name>A0ABZ1G4V5_9ACTN</name>
<reference evidence="2 3" key="1">
    <citation type="submission" date="2022-10" db="EMBL/GenBank/DDBJ databases">
        <title>The complete genomes of actinobacterial strains from the NBC collection.</title>
        <authorList>
            <person name="Joergensen T.S."/>
            <person name="Alvarez Arevalo M."/>
            <person name="Sterndorff E.B."/>
            <person name="Faurdal D."/>
            <person name="Vuksanovic O."/>
            <person name="Mourched A.-S."/>
            <person name="Charusanti P."/>
            <person name="Shaw S."/>
            <person name="Blin K."/>
            <person name="Weber T."/>
        </authorList>
    </citation>
    <scope>NUCLEOTIDE SEQUENCE [LARGE SCALE GENOMIC DNA]</scope>
    <source>
        <strain evidence="2 3">NBC 01769</strain>
    </source>
</reference>
<keyword evidence="3" id="KW-1185">Reference proteome</keyword>
<evidence type="ECO:0000313" key="3">
    <source>
        <dbReference type="Proteomes" id="UP001330827"/>
    </source>
</evidence>
<sequence length="54" mass="5689">MITYHSLGYYGLFAALGAAVLLTLLPNGSRAHRLLSRALLASLLITAAIVGLSY</sequence>
<keyword evidence="1" id="KW-0472">Membrane</keyword>
<dbReference type="RefSeq" id="WP_326593836.1">
    <property type="nucleotide sequence ID" value="NZ_CP109114.1"/>
</dbReference>
<feature type="transmembrane region" description="Helical" evidence="1">
    <location>
        <begin position="34"/>
        <end position="53"/>
    </location>
</feature>
<accession>A0ABZ1G4V5</accession>
<dbReference type="EMBL" id="CP109114">
    <property type="protein sequence ID" value="WSC14920.1"/>
    <property type="molecule type" value="Genomic_DNA"/>
</dbReference>
<evidence type="ECO:0000256" key="1">
    <source>
        <dbReference type="SAM" id="Phobius"/>
    </source>
</evidence>
<gene>
    <name evidence="2" type="ORF">OIE64_20150</name>
</gene>
<protein>
    <submittedName>
        <fullName evidence="2">Uncharacterized protein</fullName>
    </submittedName>
</protein>
<dbReference type="Proteomes" id="UP001330827">
    <property type="component" value="Chromosome"/>
</dbReference>
<proteinExistence type="predicted"/>
<feature type="transmembrane region" description="Helical" evidence="1">
    <location>
        <begin position="6"/>
        <end position="25"/>
    </location>
</feature>
<organism evidence="2 3">
    <name type="scientific">Streptomyces brevispora</name>
    <dbReference type="NCBI Taxonomy" id="887462"/>
    <lineage>
        <taxon>Bacteria</taxon>
        <taxon>Bacillati</taxon>
        <taxon>Actinomycetota</taxon>
        <taxon>Actinomycetes</taxon>
        <taxon>Kitasatosporales</taxon>
        <taxon>Streptomycetaceae</taxon>
        <taxon>Streptomyces</taxon>
    </lineage>
</organism>
<evidence type="ECO:0000313" key="2">
    <source>
        <dbReference type="EMBL" id="WSC14920.1"/>
    </source>
</evidence>
<keyword evidence="1" id="KW-0812">Transmembrane</keyword>
<keyword evidence="1" id="KW-1133">Transmembrane helix</keyword>